<dbReference type="RefSeq" id="WP_344939808.1">
    <property type="nucleotide sequence ID" value="NZ_BAAAZR010000007.1"/>
</dbReference>
<keyword evidence="7" id="KW-1185">Reference proteome</keyword>
<sequence length="192" mass="20996">MSATDVPIPATGDDACAQALNADLGWALGVVFRSYVKAANYVMDDLPGGPRGYQVLTTAARALPATQLAIAQQLGVDRTVMTYLLDDLEHAGLIERQPDPADRRARRIIATDKGHALVADLQRQLRRVEDHVLSALGEPERDAFRDLVRRLATQVDRVDPVGDPCQIVEDVGLGETPAPTPRPRRTRSTTRR</sequence>
<feature type="domain" description="HTH marR-type" evidence="5">
    <location>
        <begin position="21"/>
        <end position="153"/>
    </location>
</feature>
<evidence type="ECO:0000259" key="5">
    <source>
        <dbReference type="PROSITE" id="PS50995"/>
    </source>
</evidence>
<proteinExistence type="predicted"/>
<dbReference type="SUPFAM" id="SSF46785">
    <property type="entry name" value="Winged helix' DNA-binding domain"/>
    <property type="match status" value="1"/>
</dbReference>
<dbReference type="Proteomes" id="UP001500888">
    <property type="component" value="Unassembled WGS sequence"/>
</dbReference>
<dbReference type="Gene3D" id="1.10.10.10">
    <property type="entry name" value="Winged helix-like DNA-binding domain superfamily/Winged helix DNA-binding domain"/>
    <property type="match status" value="1"/>
</dbReference>
<dbReference type="InterPro" id="IPR036390">
    <property type="entry name" value="WH_DNA-bd_sf"/>
</dbReference>
<dbReference type="Pfam" id="PF01047">
    <property type="entry name" value="MarR"/>
    <property type="match status" value="1"/>
</dbReference>
<evidence type="ECO:0000256" key="4">
    <source>
        <dbReference type="SAM" id="MobiDB-lite"/>
    </source>
</evidence>
<accession>A0ABP7I1P0</accession>
<keyword evidence="2" id="KW-0238">DNA-binding</keyword>
<dbReference type="PANTHER" id="PTHR33164">
    <property type="entry name" value="TRANSCRIPTIONAL REGULATOR, MARR FAMILY"/>
    <property type="match status" value="1"/>
</dbReference>
<dbReference type="PRINTS" id="PR00598">
    <property type="entry name" value="HTHMARR"/>
</dbReference>
<name>A0ABP7I1P0_9ACTN</name>
<feature type="region of interest" description="Disordered" evidence="4">
    <location>
        <begin position="170"/>
        <end position="192"/>
    </location>
</feature>
<evidence type="ECO:0000256" key="1">
    <source>
        <dbReference type="ARBA" id="ARBA00023015"/>
    </source>
</evidence>
<dbReference type="PROSITE" id="PS50995">
    <property type="entry name" value="HTH_MARR_2"/>
    <property type="match status" value="1"/>
</dbReference>
<dbReference type="InterPro" id="IPR039422">
    <property type="entry name" value="MarR/SlyA-like"/>
</dbReference>
<comment type="caution">
    <text evidence="6">The sequence shown here is derived from an EMBL/GenBank/DDBJ whole genome shotgun (WGS) entry which is preliminary data.</text>
</comment>
<feature type="compositionally biased region" description="Basic residues" evidence="4">
    <location>
        <begin position="182"/>
        <end position="192"/>
    </location>
</feature>
<keyword evidence="3" id="KW-0804">Transcription</keyword>
<reference evidence="7" key="1">
    <citation type="journal article" date="2019" name="Int. J. Syst. Evol. Microbiol.">
        <title>The Global Catalogue of Microorganisms (GCM) 10K type strain sequencing project: providing services to taxonomists for standard genome sequencing and annotation.</title>
        <authorList>
            <consortium name="The Broad Institute Genomics Platform"/>
            <consortium name="The Broad Institute Genome Sequencing Center for Infectious Disease"/>
            <person name="Wu L."/>
            <person name="Ma J."/>
        </authorList>
    </citation>
    <scope>NUCLEOTIDE SEQUENCE [LARGE SCALE GENOMIC DNA]</scope>
    <source>
        <strain evidence="7">JCM 16908</strain>
    </source>
</reference>
<evidence type="ECO:0000313" key="6">
    <source>
        <dbReference type="EMBL" id="GAA3809694.1"/>
    </source>
</evidence>
<evidence type="ECO:0000313" key="7">
    <source>
        <dbReference type="Proteomes" id="UP001500888"/>
    </source>
</evidence>
<gene>
    <name evidence="6" type="ORF">GCM10022226_32560</name>
</gene>
<dbReference type="EMBL" id="BAAAZR010000007">
    <property type="protein sequence ID" value="GAA3809694.1"/>
    <property type="molecule type" value="Genomic_DNA"/>
</dbReference>
<dbReference type="InterPro" id="IPR000835">
    <property type="entry name" value="HTH_MarR-typ"/>
</dbReference>
<dbReference type="PANTHER" id="PTHR33164:SF64">
    <property type="entry name" value="TRANSCRIPTIONAL REGULATOR SLYA"/>
    <property type="match status" value="1"/>
</dbReference>
<dbReference type="InterPro" id="IPR036388">
    <property type="entry name" value="WH-like_DNA-bd_sf"/>
</dbReference>
<keyword evidence="1" id="KW-0805">Transcription regulation</keyword>
<evidence type="ECO:0000256" key="2">
    <source>
        <dbReference type="ARBA" id="ARBA00023125"/>
    </source>
</evidence>
<dbReference type="SMART" id="SM00347">
    <property type="entry name" value="HTH_MARR"/>
    <property type="match status" value="1"/>
</dbReference>
<evidence type="ECO:0000256" key="3">
    <source>
        <dbReference type="ARBA" id="ARBA00023163"/>
    </source>
</evidence>
<protein>
    <recommendedName>
        <fullName evidence="5">HTH marR-type domain-containing protein</fullName>
    </recommendedName>
</protein>
<organism evidence="6 7">
    <name type="scientific">Sphaerisporangium flaviroseum</name>
    <dbReference type="NCBI Taxonomy" id="509199"/>
    <lineage>
        <taxon>Bacteria</taxon>
        <taxon>Bacillati</taxon>
        <taxon>Actinomycetota</taxon>
        <taxon>Actinomycetes</taxon>
        <taxon>Streptosporangiales</taxon>
        <taxon>Streptosporangiaceae</taxon>
        <taxon>Sphaerisporangium</taxon>
    </lineage>
</organism>